<feature type="compositionally biased region" description="Basic and acidic residues" evidence="7">
    <location>
        <begin position="323"/>
        <end position="346"/>
    </location>
</feature>
<dbReference type="PROSITE" id="PS50889">
    <property type="entry name" value="S4"/>
    <property type="match status" value="1"/>
</dbReference>
<keyword evidence="3 5" id="KW-0694">RNA-binding</keyword>
<evidence type="ECO:0000256" key="6">
    <source>
        <dbReference type="RuleBase" id="RU003887"/>
    </source>
</evidence>
<dbReference type="GO" id="GO:0003723">
    <property type="term" value="F:RNA binding"/>
    <property type="evidence" value="ECO:0007669"/>
    <property type="project" value="UniProtKB-KW"/>
</dbReference>
<dbReference type="AlphaFoldDB" id="A0A317EIR2"/>
<dbReference type="InterPro" id="IPR002942">
    <property type="entry name" value="S4_RNA-bd"/>
</dbReference>
<dbReference type="InterPro" id="IPR018496">
    <property type="entry name" value="PsdUridine_synth_RsuA/RluB_CS"/>
</dbReference>
<evidence type="ECO:0000313" key="10">
    <source>
        <dbReference type="Proteomes" id="UP000245461"/>
    </source>
</evidence>
<dbReference type="OrthoDB" id="9807213at2"/>
<evidence type="ECO:0000256" key="1">
    <source>
        <dbReference type="ARBA" id="ARBA00000073"/>
    </source>
</evidence>
<dbReference type="Pfam" id="PF00849">
    <property type="entry name" value="PseudoU_synth_2"/>
    <property type="match status" value="1"/>
</dbReference>
<dbReference type="InterPro" id="IPR036986">
    <property type="entry name" value="S4_RNA-bd_sf"/>
</dbReference>
<comment type="caution">
    <text evidence="9">The sequence shown here is derived from an EMBL/GenBank/DDBJ whole genome shotgun (WGS) entry which is preliminary data.</text>
</comment>
<evidence type="ECO:0000256" key="3">
    <source>
        <dbReference type="ARBA" id="ARBA00022884"/>
    </source>
</evidence>
<dbReference type="InterPro" id="IPR020103">
    <property type="entry name" value="PsdUridine_synth_cat_dom_sf"/>
</dbReference>
<feature type="compositionally biased region" description="Basic and acidic residues" evidence="7">
    <location>
        <begin position="383"/>
        <end position="406"/>
    </location>
</feature>
<evidence type="ECO:0000256" key="4">
    <source>
        <dbReference type="ARBA" id="ARBA00023235"/>
    </source>
</evidence>
<dbReference type="FunFam" id="3.10.290.10:FF:000003">
    <property type="entry name" value="Pseudouridine synthase"/>
    <property type="match status" value="1"/>
</dbReference>
<evidence type="ECO:0000256" key="2">
    <source>
        <dbReference type="ARBA" id="ARBA00008348"/>
    </source>
</evidence>
<name>A0A317EIR2_9PROT</name>
<dbReference type="EC" id="5.4.99.-" evidence="6"/>
<comment type="catalytic activity">
    <reaction evidence="1">
        <text>a uridine in RNA = a pseudouridine in RNA</text>
        <dbReference type="Rhea" id="RHEA:48348"/>
        <dbReference type="Rhea" id="RHEA-COMP:12068"/>
        <dbReference type="Rhea" id="RHEA-COMP:12069"/>
        <dbReference type="ChEBI" id="CHEBI:65314"/>
        <dbReference type="ChEBI" id="CHEBI:65315"/>
    </reaction>
</comment>
<dbReference type="GO" id="GO:0000455">
    <property type="term" value="P:enzyme-directed rRNA pseudouridine synthesis"/>
    <property type="evidence" value="ECO:0007669"/>
    <property type="project" value="UniProtKB-ARBA"/>
</dbReference>
<evidence type="ECO:0000256" key="5">
    <source>
        <dbReference type="PROSITE-ProRule" id="PRU00182"/>
    </source>
</evidence>
<feature type="compositionally biased region" description="Low complexity" evidence="7">
    <location>
        <begin position="292"/>
        <end position="307"/>
    </location>
</feature>
<keyword evidence="10" id="KW-1185">Reference proteome</keyword>
<dbReference type="Pfam" id="PF01479">
    <property type="entry name" value="S4"/>
    <property type="match status" value="1"/>
</dbReference>
<organism evidence="9 10">
    <name type="scientific">Zavarzinia aquatilis</name>
    <dbReference type="NCBI Taxonomy" id="2211142"/>
    <lineage>
        <taxon>Bacteria</taxon>
        <taxon>Pseudomonadati</taxon>
        <taxon>Pseudomonadota</taxon>
        <taxon>Alphaproteobacteria</taxon>
        <taxon>Rhodospirillales</taxon>
        <taxon>Zavarziniaceae</taxon>
        <taxon>Zavarzinia</taxon>
    </lineage>
</organism>
<comment type="similarity">
    <text evidence="2 6">Belongs to the pseudouridine synthase RsuA family.</text>
</comment>
<dbReference type="NCBIfam" id="TIGR00093">
    <property type="entry name" value="pseudouridine synthase"/>
    <property type="match status" value="1"/>
</dbReference>
<dbReference type="Gene3D" id="3.10.290.10">
    <property type="entry name" value="RNA-binding S4 domain"/>
    <property type="match status" value="1"/>
</dbReference>
<dbReference type="RefSeq" id="WP_109902469.1">
    <property type="nucleotide sequence ID" value="NZ_QGLE01000001.1"/>
</dbReference>
<dbReference type="GO" id="GO:0120159">
    <property type="term" value="F:rRNA pseudouridine synthase activity"/>
    <property type="evidence" value="ECO:0007669"/>
    <property type="project" value="UniProtKB-ARBA"/>
</dbReference>
<dbReference type="SMART" id="SM00363">
    <property type="entry name" value="S4"/>
    <property type="match status" value="1"/>
</dbReference>
<dbReference type="EMBL" id="QGLE01000001">
    <property type="protein sequence ID" value="PWR25960.1"/>
    <property type="molecule type" value="Genomic_DNA"/>
</dbReference>
<dbReference type="InterPro" id="IPR050343">
    <property type="entry name" value="RsuA_PseudoU_synthase"/>
</dbReference>
<feature type="compositionally biased region" description="Basic and acidic residues" evidence="7">
    <location>
        <begin position="443"/>
        <end position="475"/>
    </location>
</feature>
<dbReference type="Gene3D" id="3.30.70.1560">
    <property type="entry name" value="Alpha-L RNA-binding motif"/>
    <property type="match status" value="1"/>
</dbReference>
<feature type="compositionally biased region" description="Basic and acidic residues" evidence="7">
    <location>
        <begin position="353"/>
        <end position="376"/>
    </location>
</feature>
<gene>
    <name evidence="9" type="ORF">DKG74_03145</name>
</gene>
<proteinExistence type="inferred from homology"/>
<keyword evidence="4 6" id="KW-0413">Isomerase</keyword>
<dbReference type="InterPro" id="IPR006145">
    <property type="entry name" value="PsdUridine_synth_RsuA/RluA"/>
</dbReference>
<reference evidence="9 10" key="1">
    <citation type="submission" date="2018-05" db="EMBL/GenBank/DDBJ databases">
        <title>Zavarzinia sp. HR-AS.</title>
        <authorList>
            <person name="Lee Y."/>
            <person name="Jeon C.O."/>
        </authorList>
    </citation>
    <scope>NUCLEOTIDE SEQUENCE [LARGE SCALE GENOMIC DNA]</scope>
    <source>
        <strain evidence="9 10">HR-AS</strain>
    </source>
</reference>
<feature type="region of interest" description="Disordered" evidence="7">
    <location>
        <begin position="273"/>
        <end position="475"/>
    </location>
</feature>
<dbReference type="PROSITE" id="PS01149">
    <property type="entry name" value="PSI_RSU"/>
    <property type="match status" value="1"/>
</dbReference>
<feature type="compositionally biased region" description="Low complexity" evidence="7">
    <location>
        <begin position="10"/>
        <end position="26"/>
    </location>
</feature>
<protein>
    <recommendedName>
        <fullName evidence="6">Pseudouridine synthase</fullName>
        <ecNumber evidence="6">5.4.99.-</ecNumber>
    </recommendedName>
</protein>
<dbReference type="InterPro" id="IPR000748">
    <property type="entry name" value="PsdUridine_synth_RsuA/RluB/E/F"/>
</dbReference>
<feature type="region of interest" description="Disordered" evidence="7">
    <location>
        <begin position="1"/>
        <end position="33"/>
    </location>
</feature>
<dbReference type="SUPFAM" id="SSF55174">
    <property type="entry name" value="Alpha-L RNA-binding motif"/>
    <property type="match status" value="1"/>
</dbReference>
<accession>A0A317EIR2</accession>
<feature type="domain" description="RNA-binding S4" evidence="8">
    <location>
        <begin position="34"/>
        <end position="94"/>
    </location>
</feature>
<dbReference type="PANTHER" id="PTHR47683:SF3">
    <property type="entry name" value="RIBOSOMAL LARGE SUBUNIT PSEUDOURIDINE SYNTHASE B"/>
    <property type="match status" value="1"/>
</dbReference>
<dbReference type="Proteomes" id="UP000245461">
    <property type="component" value="Unassembled WGS sequence"/>
</dbReference>
<dbReference type="InterPro" id="IPR020094">
    <property type="entry name" value="TruA/RsuA/RluB/E/F_N"/>
</dbReference>
<dbReference type="SUPFAM" id="SSF55120">
    <property type="entry name" value="Pseudouridine synthase"/>
    <property type="match status" value="1"/>
</dbReference>
<evidence type="ECO:0000313" key="9">
    <source>
        <dbReference type="EMBL" id="PWR25960.1"/>
    </source>
</evidence>
<dbReference type="Gene3D" id="3.30.70.580">
    <property type="entry name" value="Pseudouridine synthase I, catalytic domain, N-terminal subdomain"/>
    <property type="match status" value="1"/>
</dbReference>
<dbReference type="CDD" id="cd00165">
    <property type="entry name" value="S4"/>
    <property type="match status" value="1"/>
</dbReference>
<dbReference type="InterPro" id="IPR042092">
    <property type="entry name" value="PsdUridine_s_RsuA/RluB/E/F_cat"/>
</dbReference>
<evidence type="ECO:0000259" key="8">
    <source>
        <dbReference type="SMART" id="SM00363"/>
    </source>
</evidence>
<dbReference type="PANTHER" id="PTHR47683">
    <property type="entry name" value="PSEUDOURIDINE SYNTHASE FAMILY PROTEIN-RELATED"/>
    <property type="match status" value="1"/>
</dbReference>
<sequence length="475" mass="51507">MSTNEKPRKTPAAKAKPEAKSATPPETAVDDGPERIAKYLARAGICSRRDAEKLIEEGKVAVDGVTLNSPAFKVTGAERITVDGKVVGTPAKARLWRFHKPRGLVVSHKDDQGRVTVFDFLRSQGLPRVISVGRLDLNSEGLLLLTNDGELARKLELPSNGWVRHYKVRVAGEIDVGRLEALKKGITIDGVRYGSIEVEIDRIGGLNAWLYVSLTEGKNREIRKVMDHLRLSVNRLLRVSYGPFDIEKLEAGDVAPIGQAIVDKILRGEEVLYEKPAPKPPKPLRADKAEAPAEPARAGKAAPAGRDAAARPERRKSSGAKPEGGKPEGRKPFGSKSEGEGPERRKSFGAKPEGGKPEGRKTFGSKSEGERPEGRRSFGAKPEGGKPEGRKPFGSKSEGERPEGRRSFGAKPEGAKSEGRKPFGPKPEGMKTEGRRPASRPPTGDKPRGEKPARPAGDRPTRSTKGPRDANRRRP</sequence>
<evidence type="ECO:0000256" key="7">
    <source>
        <dbReference type="SAM" id="MobiDB-lite"/>
    </source>
</evidence>